<keyword evidence="2" id="KW-1185">Reference proteome</keyword>
<dbReference type="EMBL" id="CM020620">
    <property type="protein sequence ID" value="KAK1869877.1"/>
    <property type="molecule type" value="Genomic_DNA"/>
</dbReference>
<accession>A0ACC3CJE8</accession>
<organism evidence="1 2">
    <name type="scientific">Pyropia yezoensis</name>
    <name type="common">Susabi-nori</name>
    <name type="synonym">Porphyra yezoensis</name>
    <dbReference type="NCBI Taxonomy" id="2788"/>
    <lineage>
        <taxon>Eukaryota</taxon>
        <taxon>Rhodophyta</taxon>
        <taxon>Bangiophyceae</taxon>
        <taxon>Bangiales</taxon>
        <taxon>Bangiaceae</taxon>
        <taxon>Pyropia</taxon>
    </lineage>
</organism>
<sequence>MGNARAARADLSVFAVRLRLDGRFLDFRGIPTTRLGTEGNQGRASGNGARGGTGGAGGAGGAGGRVVLVEASVNGPPLVVARIFGGAGGGGGAGGRGGSGGPNLPAFRKVTRCRCSGFLCTRCRFTTTTITRPRTRSGSTGRRGPAGPAGAPGALVRQTPATVAATDVPRGDLRLWVGLLERFYVDLLLTLQGAPAASPASAATKAAAMEVTAAVERAAPGLPFPQRMMAATGARVQDSRAEAGAGIFGRAALTRTSPGALADVLDDQYAYAQRVADTASRATAEANLLSVVTAAAAISLPAKNFQAIRRSLRDRRTLQVLAVDRIQEEIAVALAEAATRLSAAQAEAVELAGERQLNQFFSLLSAGAGLGGAVAGKDPFAAIQSVVEIQEVVREIVDEATASGCSIGGLADLLNAGADLDLRNNFPGVVDLSADLSLIQSVDTIAAIRSAALESKAAELTAQIACAFAADDFSTLPEVKAAFERLFINAQARVDLIDTILDIDVELAALTVEAASLTAQREELQRLIRGGQGALARADAVEALQAQYEVARLGALEGLAATAASFKQVSLIDFGDVLAAFARRRLEANGVLPVAVDMLALDAARATLFRVFRRTAVCLGELPDRRFFFFDVPVNPLNTSAVASGGGPPPVLLRSGAAVKFPFTLSFFGDCGAFGRTSPPTRNLPAGTTSNGCAPNRNRFNTRMVSMGVELLGGDDALLPPGRTAVAAFVDQVGRQTFRRSFVDIVSYDAASLLVPLADAPLATGAPLALRPFCERRTSAVSFLDTPRACPSPFSSYLLQLGRFPSAPLDSYLRTVQTVRVHALLSSSSSLCLPERRLGSTGPDREAVTRGRVIIAPPTSTAQ</sequence>
<reference evidence="1" key="1">
    <citation type="submission" date="2019-11" db="EMBL/GenBank/DDBJ databases">
        <title>Nori genome reveals adaptations in red seaweeds to the harsh intertidal environment.</title>
        <authorList>
            <person name="Wang D."/>
            <person name="Mao Y."/>
        </authorList>
    </citation>
    <scope>NUCLEOTIDE SEQUENCE</scope>
    <source>
        <tissue evidence="1">Gametophyte</tissue>
    </source>
</reference>
<comment type="caution">
    <text evidence="1">The sequence shown here is derived from an EMBL/GenBank/DDBJ whole genome shotgun (WGS) entry which is preliminary data.</text>
</comment>
<gene>
    <name evidence="1" type="ORF">I4F81_012342</name>
</gene>
<protein>
    <submittedName>
        <fullName evidence="1">Uncharacterized protein</fullName>
    </submittedName>
</protein>
<name>A0ACC3CJE8_PYRYE</name>
<proteinExistence type="predicted"/>
<dbReference type="Proteomes" id="UP000798662">
    <property type="component" value="Chromosome 3"/>
</dbReference>
<evidence type="ECO:0000313" key="1">
    <source>
        <dbReference type="EMBL" id="KAK1869877.1"/>
    </source>
</evidence>
<evidence type="ECO:0000313" key="2">
    <source>
        <dbReference type="Proteomes" id="UP000798662"/>
    </source>
</evidence>